<evidence type="ECO:0000256" key="5">
    <source>
        <dbReference type="ARBA" id="ARBA00011080"/>
    </source>
</evidence>
<dbReference type="InterPro" id="IPR013759">
    <property type="entry name" value="Topo_IIA_B_C"/>
</dbReference>
<evidence type="ECO:0000256" key="3">
    <source>
        <dbReference type="ARBA" id="ARBA00001936"/>
    </source>
</evidence>
<organism evidence="17">
    <name type="scientific">Harvfovirus sp</name>
    <dbReference type="NCBI Taxonomy" id="2487768"/>
    <lineage>
        <taxon>Viruses</taxon>
        <taxon>Varidnaviria</taxon>
        <taxon>Bamfordvirae</taxon>
        <taxon>Nucleocytoviricota</taxon>
        <taxon>Megaviricetes</taxon>
        <taxon>Imitervirales</taxon>
        <taxon>Mimiviridae</taxon>
        <taxon>Klosneuvirinae</taxon>
    </lineage>
</organism>
<dbReference type="InterPro" id="IPR002205">
    <property type="entry name" value="Topo_IIA_dom_A"/>
</dbReference>
<feature type="region of interest" description="Disordered" evidence="14">
    <location>
        <begin position="659"/>
        <end position="693"/>
    </location>
</feature>
<dbReference type="Pfam" id="PF00521">
    <property type="entry name" value="DNA_topoisoIV"/>
    <property type="match status" value="1"/>
</dbReference>
<protein>
    <recommendedName>
        <fullName evidence="7">DNA topoisomerase 2</fullName>
        <ecNumber evidence="6">5.6.2.2</ecNumber>
    </recommendedName>
    <alternativeName>
        <fullName evidence="12">DNA topoisomerase II</fullName>
    </alternativeName>
</protein>
<evidence type="ECO:0000256" key="14">
    <source>
        <dbReference type="SAM" id="MobiDB-lite"/>
    </source>
</evidence>
<dbReference type="Gene3D" id="3.30.565.10">
    <property type="entry name" value="Histidine kinase-like ATPase, C-terminal domain"/>
    <property type="match status" value="1"/>
</dbReference>
<dbReference type="PANTHER" id="PTHR10169:SF49">
    <property type="entry name" value="DNA TOPOISOMERASE 2, MITOCHONDRIAL"/>
    <property type="match status" value="1"/>
</dbReference>
<dbReference type="EMBL" id="MK072253">
    <property type="protein sequence ID" value="AYV80940.1"/>
    <property type="molecule type" value="Genomic_DNA"/>
</dbReference>
<dbReference type="GO" id="GO:0005524">
    <property type="term" value="F:ATP binding"/>
    <property type="evidence" value="ECO:0007669"/>
    <property type="project" value="InterPro"/>
</dbReference>
<comment type="similarity">
    <text evidence="5">Belongs to the type II topoisomerase family.</text>
</comment>
<evidence type="ECO:0000256" key="11">
    <source>
        <dbReference type="ARBA" id="ARBA00023235"/>
    </source>
</evidence>
<feature type="active site" description="O-(5'-phospho-DNA)-tyrosine intermediate" evidence="13">
    <location>
        <position position="848"/>
    </location>
</feature>
<dbReference type="Pfam" id="PF00204">
    <property type="entry name" value="DNA_gyraseB"/>
    <property type="match status" value="1"/>
</dbReference>
<dbReference type="Gene3D" id="3.30.1490.30">
    <property type="match status" value="1"/>
</dbReference>
<evidence type="ECO:0000256" key="13">
    <source>
        <dbReference type="PROSITE-ProRule" id="PRU01384"/>
    </source>
</evidence>
<gene>
    <name evidence="17" type="ORF">Harvfovirus11_2</name>
</gene>
<dbReference type="InterPro" id="IPR036890">
    <property type="entry name" value="HATPase_C_sf"/>
</dbReference>
<evidence type="ECO:0000256" key="7">
    <source>
        <dbReference type="ARBA" id="ARBA00019635"/>
    </source>
</evidence>
<dbReference type="SUPFAM" id="SSF55874">
    <property type="entry name" value="ATPase domain of HSP90 chaperone/DNA topoisomerase II/histidine kinase"/>
    <property type="match status" value="1"/>
</dbReference>
<comment type="cofactor">
    <cofactor evidence="4">
        <name>Mg(2+)</name>
        <dbReference type="ChEBI" id="CHEBI:18420"/>
    </cofactor>
</comment>
<evidence type="ECO:0000256" key="8">
    <source>
        <dbReference type="ARBA" id="ARBA00022842"/>
    </source>
</evidence>
<comment type="cofactor">
    <cofactor evidence="3">
        <name>Mn(2+)</name>
        <dbReference type="ChEBI" id="CHEBI:29035"/>
    </cofactor>
</comment>
<dbReference type="SUPFAM" id="SSF54211">
    <property type="entry name" value="Ribosomal protein S5 domain 2-like"/>
    <property type="match status" value="1"/>
</dbReference>
<keyword evidence="9 13" id="KW-0799">Topoisomerase</keyword>
<dbReference type="EC" id="5.6.2.2" evidence="6"/>
<evidence type="ECO:0000259" key="15">
    <source>
        <dbReference type="PROSITE" id="PS50880"/>
    </source>
</evidence>
<dbReference type="InterPro" id="IPR018522">
    <property type="entry name" value="TopoIIA_CS"/>
</dbReference>
<evidence type="ECO:0000256" key="10">
    <source>
        <dbReference type="ARBA" id="ARBA00023125"/>
    </source>
</evidence>
<evidence type="ECO:0000259" key="16">
    <source>
        <dbReference type="PROSITE" id="PS52040"/>
    </source>
</evidence>
<name>A0A3G5A1C7_9VIRU</name>
<reference evidence="17" key="1">
    <citation type="submission" date="2018-10" db="EMBL/GenBank/DDBJ databases">
        <title>Hidden diversity of soil giant viruses.</title>
        <authorList>
            <person name="Schulz F."/>
            <person name="Alteio L."/>
            <person name="Goudeau D."/>
            <person name="Ryan E.M."/>
            <person name="Malmstrom R.R."/>
            <person name="Blanchard J."/>
            <person name="Woyke T."/>
        </authorList>
    </citation>
    <scope>NUCLEOTIDE SEQUENCE</scope>
    <source>
        <strain evidence="17">HAV1</strain>
    </source>
</reference>
<dbReference type="Gene3D" id="1.10.268.10">
    <property type="entry name" value="Topoisomerase, domain 3"/>
    <property type="match status" value="1"/>
</dbReference>
<evidence type="ECO:0000256" key="12">
    <source>
        <dbReference type="ARBA" id="ARBA00031138"/>
    </source>
</evidence>
<keyword evidence="8" id="KW-0460">Magnesium</keyword>
<feature type="domain" description="Toprim" evidence="15">
    <location>
        <begin position="448"/>
        <end position="562"/>
    </location>
</feature>
<dbReference type="GO" id="GO:0000819">
    <property type="term" value="P:sister chromatid segregation"/>
    <property type="evidence" value="ECO:0007669"/>
    <property type="project" value="TreeGrafter"/>
</dbReference>
<dbReference type="InterPro" id="IPR006171">
    <property type="entry name" value="TOPRIM_dom"/>
</dbReference>
<dbReference type="InterPro" id="IPR013506">
    <property type="entry name" value="Topo_IIA_bsu_dom2"/>
</dbReference>
<dbReference type="GO" id="GO:0003677">
    <property type="term" value="F:DNA binding"/>
    <property type="evidence" value="ECO:0007669"/>
    <property type="project" value="UniProtKB-UniRule"/>
</dbReference>
<dbReference type="GO" id="GO:0006265">
    <property type="term" value="P:DNA topological change"/>
    <property type="evidence" value="ECO:0007669"/>
    <property type="project" value="UniProtKB-UniRule"/>
</dbReference>
<keyword evidence="10 13" id="KW-0238">DNA-binding</keyword>
<dbReference type="InterPro" id="IPR013760">
    <property type="entry name" value="Topo_IIA-like_dom_sf"/>
</dbReference>
<dbReference type="PROSITE" id="PS52040">
    <property type="entry name" value="TOPO_IIA"/>
    <property type="match status" value="1"/>
</dbReference>
<dbReference type="InterPro" id="IPR031660">
    <property type="entry name" value="TOPRIM_C"/>
</dbReference>
<dbReference type="FunFam" id="3.40.50.670:FF:000001">
    <property type="entry name" value="DNA topoisomerase 2"/>
    <property type="match status" value="1"/>
</dbReference>
<dbReference type="CDD" id="cd03481">
    <property type="entry name" value="TopoIIA_Trans_ScTopoIIA"/>
    <property type="match status" value="1"/>
</dbReference>
<dbReference type="Gene3D" id="3.30.230.10">
    <property type="match status" value="1"/>
</dbReference>
<dbReference type="Gene3D" id="3.90.199.10">
    <property type="entry name" value="Topoisomerase II, domain 5"/>
    <property type="match status" value="1"/>
</dbReference>
<dbReference type="Gene3D" id="3.40.50.670">
    <property type="match status" value="2"/>
</dbReference>
<dbReference type="InterPro" id="IPR013758">
    <property type="entry name" value="Topo_IIA_A/C_ab"/>
</dbReference>
<dbReference type="InterPro" id="IPR020568">
    <property type="entry name" value="Ribosomal_Su5_D2-typ_SF"/>
</dbReference>
<dbReference type="GO" id="GO:0003918">
    <property type="term" value="F:DNA topoisomerase type II (double strand cut, ATP-hydrolyzing) activity"/>
    <property type="evidence" value="ECO:0007669"/>
    <property type="project" value="UniProtKB-EC"/>
</dbReference>
<dbReference type="PROSITE" id="PS00177">
    <property type="entry name" value="TOPOISOMERASE_II"/>
    <property type="match status" value="1"/>
</dbReference>
<dbReference type="SUPFAM" id="SSF56719">
    <property type="entry name" value="Type II DNA topoisomerase"/>
    <property type="match status" value="2"/>
</dbReference>
<dbReference type="PROSITE" id="PS50880">
    <property type="entry name" value="TOPRIM"/>
    <property type="match status" value="1"/>
</dbReference>
<dbReference type="SMART" id="SM00433">
    <property type="entry name" value="TOP2c"/>
    <property type="match status" value="1"/>
</dbReference>
<dbReference type="FunFam" id="3.90.199.10:FF:000002">
    <property type="entry name" value="DNA topoisomerase 2"/>
    <property type="match status" value="1"/>
</dbReference>
<dbReference type="PANTHER" id="PTHR10169">
    <property type="entry name" value="DNA TOPOISOMERASE/GYRASE"/>
    <property type="match status" value="1"/>
</dbReference>
<dbReference type="Gene3D" id="3.30.1360.40">
    <property type="match status" value="1"/>
</dbReference>
<accession>A0A3G5A1C7</accession>
<dbReference type="PRINTS" id="PR00418">
    <property type="entry name" value="TPI2FAMILY"/>
</dbReference>
<dbReference type="Pfam" id="PF16898">
    <property type="entry name" value="TOPRIM_C"/>
    <property type="match status" value="2"/>
</dbReference>
<dbReference type="SMART" id="SM00434">
    <property type="entry name" value="TOP4c"/>
    <property type="match status" value="1"/>
</dbReference>
<dbReference type="InterPro" id="IPR014721">
    <property type="entry name" value="Ribsml_uS5_D2-typ_fold_subgr"/>
</dbReference>
<keyword evidence="11 13" id="KW-0413">Isomerase</keyword>
<dbReference type="InterPro" id="IPR050634">
    <property type="entry name" value="DNA_Topoisomerase_II"/>
</dbReference>
<proteinExistence type="inferred from homology"/>
<dbReference type="InterPro" id="IPR001241">
    <property type="entry name" value="Topo_IIA"/>
</dbReference>
<evidence type="ECO:0000313" key="17">
    <source>
        <dbReference type="EMBL" id="AYV80940.1"/>
    </source>
</evidence>
<dbReference type="InterPro" id="IPR001154">
    <property type="entry name" value="TopoII_euk"/>
</dbReference>
<evidence type="ECO:0000256" key="9">
    <source>
        <dbReference type="ARBA" id="ARBA00023029"/>
    </source>
</evidence>
<evidence type="ECO:0000256" key="4">
    <source>
        <dbReference type="ARBA" id="ARBA00001946"/>
    </source>
</evidence>
<dbReference type="InterPro" id="IPR013757">
    <property type="entry name" value="Topo_IIA_A_a_sf"/>
</dbReference>
<comment type="catalytic activity">
    <reaction evidence="1 13">
        <text>ATP-dependent breakage, passage and rejoining of double-stranded DNA.</text>
        <dbReference type="EC" id="5.6.2.2"/>
    </reaction>
</comment>
<feature type="domain" description="Topo IIA-type catalytic" evidence="16">
    <location>
        <begin position="757"/>
        <end position="1210"/>
    </location>
</feature>
<evidence type="ECO:0000256" key="2">
    <source>
        <dbReference type="ARBA" id="ARBA00001913"/>
    </source>
</evidence>
<comment type="cofactor">
    <cofactor evidence="2">
        <name>Ca(2+)</name>
        <dbReference type="ChEBI" id="CHEBI:29108"/>
    </cofactor>
</comment>
<sequence length="1252" mass="142284">MATKRAGSKKANVGVVKGKVELTVEEKFKKKSLHEHILLLPDSYIGSVKPDNREMWINSNDGKIILKDIIYPPGLYKIFDEILVNARDHSVRDATCKIIKVSIDRSNNSISCFNDGNGVPTVIHQDVGKYVPEMIFGELLTGENYETEGKIVGGKNGYGAKLANIYSTEFIVETQCKVAKKRYYQRFTNNMYTVEDPIITDVKGKQYPFTKITFSPDLSRFDITSFSDDIVALFEKRVLDLAACTRSDVSVFLNDKLIKKDNSFEDYIKLYYDNGALGEDQLIYQEFGERWRVGVIFDNSCGFRQVSFVNGICTYQGGTHVTHVLEQIVKELMVVIKEKNKDIAIKGSYIRDNLTLFIDCVIEDPSFTSQSKEFHSTEKSKFGSKCEIDANFIKRLGKTGIVDEVINLAQFKHDGELSKTDFKKSNNVKSIEKLEDAHWAGGAKAKLCYLLITEGDSAASFARAGLDVVGRERYGIFRLRGKFLNVREATVSQLLNNAEFKNLKQILGLKQGKKYDNGSKLRYGGIIILTDQDVDGSHIKGLLINMLHNFWPSLLKLDGYIKCMSTPIIKVFKKADLKKNQNELSFYTLSAYQKWVKETFKDDTSALKSKYHVKYYKGLGTSKDNEARAAFNDFEKKLINYVWETYECGKVGVERVEGVEGETDDIDEESVLDDGQSLDETDAPGEDDLNDLDDINSKSHNAITLAFEKSRANDRKKWLSTYNKDDILDVENKHVTYSDFVNKELIHFSTYDNYRSIPSLIDGFKPSHRKILFGCFKKKIINDEIKVAQLGAYIAEHTLYHHGEQSLYDAITNMGQTFVGSNNVNLLCPNGNFGNRIMGGKDAASPRYIFTQINKITTLLFKQDDEPIYKYVEEDGNTAEPEKFAPILPFILVNGTDGIGTGFSTSIPPYNPLDIVRNIKILLAGDPTKNLIPMMPWFRGFKGEVKALAGNKVQTKGHCVVVDERTVKVTELPIGLWTDNYNAFLNSVSNKTVDAKPKVAKGVKAPKATKTPKSAKVKFVESFQNDSGNNKINFTIVFNEDALQDMIKSNTLEKSLKLINTISLNNMYLFNSKDVITKYSSTEDIIIEFYKYRLEFYRLRKEYVTKLYANELKIIESKIKYIECLISDKIVLKKKVDEDDLIKDLKKLGFVELSYNITDGQPSFRYLTDMKATSQTINKIAELKQEFLKQNALYQNYVNTTIQQLWERELDDFVAEYNNWLVQLENEENDTVGGKGKKRIRKAVVKQPKVKK</sequence>
<dbReference type="Pfam" id="PF01751">
    <property type="entry name" value="Toprim"/>
    <property type="match status" value="1"/>
</dbReference>
<evidence type="ECO:0000256" key="1">
    <source>
        <dbReference type="ARBA" id="ARBA00000185"/>
    </source>
</evidence>
<dbReference type="PRINTS" id="PR01158">
    <property type="entry name" value="TOPISMRASEII"/>
</dbReference>
<evidence type="ECO:0000256" key="6">
    <source>
        <dbReference type="ARBA" id="ARBA00012895"/>
    </source>
</evidence>